<keyword evidence="4 6" id="KW-1133">Transmembrane helix</keyword>
<evidence type="ECO:0000256" key="2">
    <source>
        <dbReference type="ARBA" id="ARBA00022475"/>
    </source>
</evidence>
<feature type="transmembrane region" description="Helical" evidence="6">
    <location>
        <begin position="77"/>
        <end position="95"/>
    </location>
</feature>
<reference evidence="8" key="1">
    <citation type="submission" date="2017-06" db="EMBL/GenBank/DDBJ databases">
        <authorList>
            <person name="Rodrigo-Torres L."/>
            <person name="Arahal R. D."/>
            <person name="Lucena T."/>
        </authorList>
    </citation>
    <scope>NUCLEOTIDE SEQUENCE [LARGE SCALE GENOMIC DNA]</scope>
    <source>
        <strain evidence="8">type strain: CECT 9192</strain>
    </source>
</reference>
<comment type="subcellular location">
    <subcellularLocation>
        <location evidence="1">Cell membrane</location>
        <topology evidence="1">Multi-pass membrane protein</topology>
    </subcellularLocation>
</comment>
<evidence type="ECO:0008006" key="9">
    <source>
        <dbReference type="Google" id="ProtNLM"/>
    </source>
</evidence>
<feature type="transmembrane region" description="Helical" evidence="6">
    <location>
        <begin position="42"/>
        <end position="65"/>
    </location>
</feature>
<evidence type="ECO:0000256" key="4">
    <source>
        <dbReference type="ARBA" id="ARBA00022989"/>
    </source>
</evidence>
<dbReference type="PANTHER" id="PTHR33545:SF5">
    <property type="entry name" value="UPF0750 MEMBRANE PROTEIN YITT"/>
    <property type="match status" value="1"/>
</dbReference>
<keyword evidence="2" id="KW-1003">Cell membrane</keyword>
<accession>A0A1Y6KRW8</accession>
<keyword evidence="5 6" id="KW-0472">Membrane</keyword>
<dbReference type="AlphaFoldDB" id="A0A1Y6KRW8"/>
<name>A0A1Y6KRW8_9GAMM</name>
<feature type="transmembrane region" description="Helical" evidence="6">
    <location>
        <begin position="12"/>
        <end position="30"/>
    </location>
</feature>
<evidence type="ECO:0000256" key="1">
    <source>
        <dbReference type="ARBA" id="ARBA00004651"/>
    </source>
</evidence>
<keyword evidence="3 6" id="KW-0812">Transmembrane</keyword>
<proteinExistence type="predicted"/>
<sequence length="204" mass="22330">MHINKHPNYENVIAIFTGTLFAAVGLFLLQQSHLLTGGTAGLALLVSHFVPISLGGLYFILNCPFYLMAWFQMGKRFALSSIFCGGLVSVMVNALPRFITIEILNPVFAAVFGGLLLGVGMLILFRHRTSLGGFNVLVLFLQHKFGISAGKIQLAIDSMILITSCLFISPKLLILSIVGVIMINMVLAINYKPERYTATIQPKK</sequence>
<organism evidence="7 8">
    <name type="scientific">Photobacterium aquimaris</name>
    <dbReference type="NCBI Taxonomy" id="512643"/>
    <lineage>
        <taxon>Bacteria</taxon>
        <taxon>Pseudomonadati</taxon>
        <taxon>Pseudomonadota</taxon>
        <taxon>Gammaproteobacteria</taxon>
        <taxon>Vibrionales</taxon>
        <taxon>Vibrionaceae</taxon>
        <taxon>Photobacterium</taxon>
    </lineage>
</organism>
<feature type="transmembrane region" description="Helical" evidence="6">
    <location>
        <begin position="132"/>
        <end position="152"/>
    </location>
</feature>
<dbReference type="Proteomes" id="UP000196485">
    <property type="component" value="Unassembled WGS sequence"/>
</dbReference>
<feature type="transmembrane region" description="Helical" evidence="6">
    <location>
        <begin position="172"/>
        <end position="191"/>
    </location>
</feature>
<evidence type="ECO:0000313" key="8">
    <source>
        <dbReference type="Proteomes" id="UP000196485"/>
    </source>
</evidence>
<feature type="transmembrane region" description="Helical" evidence="6">
    <location>
        <begin position="107"/>
        <end position="125"/>
    </location>
</feature>
<dbReference type="GO" id="GO:0005886">
    <property type="term" value="C:plasma membrane"/>
    <property type="evidence" value="ECO:0007669"/>
    <property type="project" value="UniProtKB-SubCell"/>
</dbReference>
<dbReference type="EMBL" id="FYAH01000001">
    <property type="protein sequence ID" value="SMY14794.1"/>
    <property type="molecule type" value="Genomic_DNA"/>
</dbReference>
<dbReference type="InterPro" id="IPR051461">
    <property type="entry name" value="UPF0750_membrane"/>
</dbReference>
<dbReference type="PANTHER" id="PTHR33545">
    <property type="entry name" value="UPF0750 MEMBRANE PROTEIN YITT-RELATED"/>
    <property type="match status" value="1"/>
</dbReference>
<evidence type="ECO:0000256" key="6">
    <source>
        <dbReference type="SAM" id="Phobius"/>
    </source>
</evidence>
<evidence type="ECO:0000313" key="7">
    <source>
        <dbReference type="EMBL" id="SMY14794.1"/>
    </source>
</evidence>
<keyword evidence="8" id="KW-1185">Reference proteome</keyword>
<evidence type="ECO:0000256" key="5">
    <source>
        <dbReference type="ARBA" id="ARBA00023136"/>
    </source>
</evidence>
<dbReference type="InterPro" id="IPR003740">
    <property type="entry name" value="YitT"/>
</dbReference>
<dbReference type="Pfam" id="PF02588">
    <property type="entry name" value="YitT_membrane"/>
    <property type="match status" value="1"/>
</dbReference>
<evidence type="ECO:0000256" key="3">
    <source>
        <dbReference type="ARBA" id="ARBA00022692"/>
    </source>
</evidence>
<gene>
    <name evidence="7" type="ORF">PAQU9191_00008</name>
</gene>
<protein>
    <recommendedName>
        <fullName evidence="9">YitT family protein</fullName>
    </recommendedName>
</protein>